<gene>
    <name evidence="3" type="ORF">HIM_06793</name>
</gene>
<accession>A0A0F7ZNK3</accession>
<proteinExistence type="predicted"/>
<dbReference type="EMBL" id="KQ030531">
    <property type="protein sequence ID" value="KJZ73900.1"/>
    <property type="molecule type" value="Genomic_DNA"/>
</dbReference>
<feature type="chain" id="PRO_5002525867" description="Extracellular membrane protein CFEM domain-containing protein" evidence="2">
    <location>
        <begin position="20"/>
        <end position="493"/>
    </location>
</feature>
<evidence type="ECO:0008006" key="5">
    <source>
        <dbReference type="Google" id="ProtNLM"/>
    </source>
</evidence>
<evidence type="ECO:0000256" key="1">
    <source>
        <dbReference type="SAM" id="MobiDB-lite"/>
    </source>
</evidence>
<keyword evidence="4" id="KW-1185">Reference proteome</keyword>
<name>A0A0F7ZNK3_9HYPO</name>
<evidence type="ECO:0000313" key="4">
    <source>
        <dbReference type="Proteomes" id="UP000054481"/>
    </source>
</evidence>
<feature type="signal peptide" evidence="2">
    <location>
        <begin position="1"/>
        <end position="19"/>
    </location>
</feature>
<feature type="region of interest" description="Disordered" evidence="1">
    <location>
        <begin position="389"/>
        <end position="411"/>
    </location>
</feature>
<reference evidence="3 4" key="1">
    <citation type="journal article" date="2014" name="Genome Biol. Evol.">
        <title>Comparative genomics and transcriptomics analyses reveal divergent lifestyle features of nematode endoparasitic fungus Hirsutella minnesotensis.</title>
        <authorList>
            <person name="Lai Y."/>
            <person name="Liu K."/>
            <person name="Zhang X."/>
            <person name="Zhang X."/>
            <person name="Li K."/>
            <person name="Wang N."/>
            <person name="Shu C."/>
            <person name="Wu Y."/>
            <person name="Wang C."/>
            <person name="Bushley K.E."/>
            <person name="Xiang M."/>
            <person name="Liu X."/>
        </authorList>
    </citation>
    <scope>NUCLEOTIDE SEQUENCE [LARGE SCALE GENOMIC DNA]</scope>
    <source>
        <strain evidence="3 4">3608</strain>
    </source>
</reference>
<dbReference type="AlphaFoldDB" id="A0A0F7ZNK3"/>
<dbReference type="Proteomes" id="UP000054481">
    <property type="component" value="Unassembled WGS sequence"/>
</dbReference>
<evidence type="ECO:0000256" key="2">
    <source>
        <dbReference type="SAM" id="SignalP"/>
    </source>
</evidence>
<keyword evidence="2" id="KW-0732">Signal</keyword>
<sequence length="493" mass="49034">MAKYTAVVGALAAVQGAVALNTRVVPAVQFPPPDVCHPQGTITYADTFPPCLSQGEVEGVCAPAADNVEGWKHQRDCMCKGSFFDDAIGCGACKKANALQTTEETAHWDKIFKEIQAKFCNAGTPTSNFGGYWTSALQALGSPSPNPEDERKRSVPAGDTVVENYYKAPKTQGPGVAVATGTPVASVAVASDSPAATEAPVASDSPAATEAPVATAAPVAGTRVELCAAASVRYQVAKISAVPQVPSGPKFPMNSTVSIEAKAKAEVKYAVAAMPCTGAFVGGFFMPSCGAFEILAHSEASVSIKAVQEGAVDFGACTCATTYLANKKLQPVVNKDAPALSGSGSVPAAGKVSVSASADAKVSVAVTPAVKTFSPAECVASCDVPAPAKGVEAGEKTTPSKPSGKTPAGKAPVPAVECTDADCVPAPAGAAEAEATVDCTGADCAPAPAKPVGTGLVPAPRPAGSEVPVVTGAAVANGVSGALMAAAAAFALL</sequence>
<dbReference type="OrthoDB" id="4331875at2759"/>
<organism evidence="3 4">
    <name type="scientific">Hirsutella minnesotensis 3608</name>
    <dbReference type="NCBI Taxonomy" id="1043627"/>
    <lineage>
        <taxon>Eukaryota</taxon>
        <taxon>Fungi</taxon>
        <taxon>Dikarya</taxon>
        <taxon>Ascomycota</taxon>
        <taxon>Pezizomycotina</taxon>
        <taxon>Sordariomycetes</taxon>
        <taxon>Hypocreomycetidae</taxon>
        <taxon>Hypocreales</taxon>
        <taxon>Ophiocordycipitaceae</taxon>
        <taxon>Hirsutella</taxon>
    </lineage>
</organism>
<protein>
    <recommendedName>
        <fullName evidence="5">Extracellular membrane protein CFEM domain-containing protein</fullName>
    </recommendedName>
</protein>
<evidence type="ECO:0000313" key="3">
    <source>
        <dbReference type="EMBL" id="KJZ73900.1"/>
    </source>
</evidence>